<dbReference type="PANTHER" id="PTHR30012">
    <property type="entry name" value="GENERAL SECRETION PATHWAY PROTEIN"/>
    <property type="match status" value="1"/>
</dbReference>
<keyword evidence="9 13" id="KW-0472">Membrane</keyword>
<dbReference type="InterPro" id="IPR042094">
    <property type="entry name" value="T2SS_GspF_sf"/>
</dbReference>
<sequence>MLTAEMRQTAPGATAPPDPTGEQKPDLAGALRRAQDARPFQKVRVRSADLILFTTQLAVMLDSGVILSDALDAIGEQAGDPRFKAMILDVSERVKSGETFSKALAAYPNTFNRMFISMVKASEASGKMVEMLSVLTGYLTFEADTRKRVLGALTYPLIMVLMAIAATGTLMFFVLPRFMRIYETRGAALPRLTQVLVHFSRVLGNAELMAVLITSAILLGVGLHFWSHTTAGRRILDGLKIRIPVIGTMFVDMVVTRSMRIMATMVNTGVRLLDAIHVIQGCVDNHEFEQLWAEVDDKIQDGYQLSEAILVSERSKLISPSIIQMLRAGEKAGQLGTVCDKVSIFYEKKLAASIQNVMTVIEPLMITILGVVIGTIAIALLLPVFRVSSVIAH</sequence>
<evidence type="ECO:0000256" key="7">
    <source>
        <dbReference type="ARBA" id="ARBA00022692"/>
    </source>
</evidence>
<comment type="subcellular location">
    <subcellularLocation>
        <location evidence="2">Cell inner membrane</location>
        <topology evidence="2">Multi-pass membrane protein</topology>
    </subcellularLocation>
    <subcellularLocation>
        <location evidence="11">Cell membrane</location>
        <topology evidence="11">Multi-pass membrane protein</topology>
    </subcellularLocation>
</comment>
<evidence type="ECO:0000313" key="16">
    <source>
        <dbReference type="Proteomes" id="UP001431776"/>
    </source>
</evidence>
<feature type="region of interest" description="Disordered" evidence="12">
    <location>
        <begin position="1"/>
        <end position="26"/>
    </location>
</feature>
<evidence type="ECO:0000256" key="5">
    <source>
        <dbReference type="ARBA" id="ARBA00022475"/>
    </source>
</evidence>
<evidence type="ECO:0000256" key="4">
    <source>
        <dbReference type="ARBA" id="ARBA00022448"/>
    </source>
</evidence>
<dbReference type="EMBL" id="JASCXX010000002">
    <property type="protein sequence ID" value="MDI6447786.1"/>
    <property type="molecule type" value="Genomic_DNA"/>
</dbReference>
<dbReference type="GO" id="GO:0005886">
    <property type="term" value="C:plasma membrane"/>
    <property type="evidence" value="ECO:0007669"/>
    <property type="project" value="UniProtKB-SubCell"/>
</dbReference>
<evidence type="ECO:0000256" key="11">
    <source>
        <dbReference type="RuleBase" id="RU003923"/>
    </source>
</evidence>
<feature type="transmembrane region" description="Helical" evidence="13">
    <location>
        <begin position="208"/>
        <end position="227"/>
    </location>
</feature>
<keyword evidence="8 13" id="KW-1133">Transmembrane helix</keyword>
<evidence type="ECO:0000256" key="6">
    <source>
        <dbReference type="ARBA" id="ARBA00022519"/>
    </source>
</evidence>
<accession>A0AAW6TQ16</accession>
<dbReference type="AlphaFoldDB" id="A0AAW6TQ16"/>
<gene>
    <name evidence="15" type="ORF">QJ522_01925</name>
</gene>
<dbReference type="FunFam" id="1.20.81.30:FF:000001">
    <property type="entry name" value="Type II secretion system protein F"/>
    <property type="match status" value="1"/>
</dbReference>
<keyword evidence="16" id="KW-1185">Reference proteome</keyword>
<comment type="similarity">
    <text evidence="3 11">Belongs to the GSP F family.</text>
</comment>
<dbReference type="PRINTS" id="PR00812">
    <property type="entry name" value="BCTERIALGSPF"/>
</dbReference>
<evidence type="ECO:0000259" key="14">
    <source>
        <dbReference type="Pfam" id="PF00482"/>
    </source>
</evidence>
<dbReference type="PROSITE" id="PS00874">
    <property type="entry name" value="T2SP_F"/>
    <property type="match status" value="1"/>
</dbReference>
<evidence type="ECO:0000256" key="3">
    <source>
        <dbReference type="ARBA" id="ARBA00005745"/>
    </source>
</evidence>
<evidence type="ECO:0000256" key="1">
    <source>
        <dbReference type="ARBA" id="ARBA00002684"/>
    </source>
</evidence>
<dbReference type="RefSeq" id="WP_349243198.1">
    <property type="nucleotide sequence ID" value="NZ_JASCXX010000002.1"/>
</dbReference>
<dbReference type="InterPro" id="IPR001992">
    <property type="entry name" value="T2SS_GspF/T4SS_PilC_CS"/>
</dbReference>
<evidence type="ECO:0000313" key="15">
    <source>
        <dbReference type="EMBL" id="MDI6447786.1"/>
    </source>
</evidence>
<keyword evidence="4 11" id="KW-0813">Transport</keyword>
<dbReference type="InterPro" id="IPR018076">
    <property type="entry name" value="T2SS_GspF_dom"/>
</dbReference>
<keyword evidence="7 11" id="KW-0812">Transmembrane</keyword>
<dbReference type="Pfam" id="PF00482">
    <property type="entry name" value="T2SSF"/>
    <property type="match status" value="2"/>
</dbReference>
<organism evidence="15 16">
    <name type="scientific">Anaerobaca lacustris</name>
    <dbReference type="NCBI Taxonomy" id="3044600"/>
    <lineage>
        <taxon>Bacteria</taxon>
        <taxon>Pseudomonadati</taxon>
        <taxon>Planctomycetota</taxon>
        <taxon>Phycisphaerae</taxon>
        <taxon>Sedimentisphaerales</taxon>
        <taxon>Anaerobacaceae</taxon>
        <taxon>Anaerobaca</taxon>
    </lineage>
</organism>
<protein>
    <recommendedName>
        <fullName evidence="10">General secretion pathway protein F</fullName>
    </recommendedName>
</protein>
<feature type="transmembrane region" description="Helical" evidence="13">
    <location>
        <begin position="153"/>
        <end position="175"/>
    </location>
</feature>
<dbReference type="Gene3D" id="1.20.81.30">
    <property type="entry name" value="Type II secretion system (T2SS), domain F"/>
    <property type="match status" value="2"/>
</dbReference>
<evidence type="ECO:0000256" key="2">
    <source>
        <dbReference type="ARBA" id="ARBA00004429"/>
    </source>
</evidence>
<feature type="domain" description="Type II secretion system protein GspF" evidence="14">
    <location>
        <begin position="53"/>
        <end position="176"/>
    </location>
</feature>
<evidence type="ECO:0000256" key="8">
    <source>
        <dbReference type="ARBA" id="ARBA00022989"/>
    </source>
</evidence>
<dbReference type="InterPro" id="IPR003004">
    <property type="entry name" value="GspF/PilC"/>
</dbReference>
<name>A0AAW6TQ16_9BACT</name>
<keyword evidence="6" id="KW-0997">Cell inner membrane</keyword>
<dbReference type="Proteomes" id="UP001431776">
    <property type="component" value="Unassembled WGS sequence"/>
</dbReference>
<evidence type="ECO:0000256" key="9">
    <source>
        <dbReference type="ARBA" id="ARBA00023136"/>
    </source>
</evidence>
<reference evidence="15" key="1">
    <citation type="submission" date="2023-05" db="EMBL/GenBank/DDBJ databases">
        <title>Anaerotaeda fermentans gen. nov., sp. nov., a novel anaerobic planctomycete of the new family within the order Sedimentisphaerales isolated from Taman Peninsula, Russia.</title>
        <authorList>
            <person name="Khomyakova M.A."/>
            <person name="Merkel A.Y."/>
            <person name="Slobodkin A.I."/>
        </authorList>
    </citation>
    <scope>NUCLEOTIDE SEQUENCE</scope>
    <source>
        <strain evidence="15">M17dextr</strain>
    </source>
</reference>
<feature type="transmembrane region" description="Helical" evidence="13">
    <location>
        <begin position="364"/>
        <end position="385"/>
    </location>
</feature>
<feature type="domain" description="Type II secretion system protein GspF" evidence="14">
    <location>
        <begin position="260"/>
        <end position="383"/>
    </location>
</feature>
<keyword evidence="5" id="KW-1003">Cell membrane</keyword>
<comment type="function">
    <text evidence="1">Component of the type II secretion system inner membrane complex required for the energy-dependent secretion of extracellular factors such as proteases and toxins from the periplasm.</text>
</comment>
<dbReference type="GO" id="GO:0009306">
    <property type="term" value="P:protein secretion"/>
    <property type="evidence" value="ECO:0007669"/>
    <property type="project" value="InterPro"/>
</dbReference>
<proteinExistence type="inferred from homology"/>
<evidence type="ECO:0000256" key="10">
    <source>
        <dbReference type="ARBA" id="ARBA00030750"/>
    </source>
</evidence>
<evidence type="ECO:0000256" key="13">
    <source>
        <dbReference type="SAM" id="Phobius"/>
    </source>
</evidence>
<comment type="caution">
    <text evidence="15">The sequence shown here is derived from an EMBL/GenBank/DDBJ whole genome shotgun (WGS) entry which is preliminary data.</text>
</comment>
<evidence type="ECO:0000256" key="12">
    <source>
        <dbReference type="SAM" id="MobiDB-lite"/>
    </source>
</evidence>
<dbReference type="PANTHER" id="PTHR30012:SF0">
    <property type="entry name" value="TYPE II SECRETION SYSTEM PROTEIN F-RELATED"/>
    <property type="match status" value="1"/>
</dbReference>